<gene>
    <name evidence="3" type="ORF">RRG08_031625</name>
</gene>
<protein>
    <recommendedName>
        <fullName evidence="2">MAM domain-containing protein</fullName>
    </recommendedName>
</protein>
<feature type="signal peptide" evidence="1">
    <location>
        <begin position="1"/>
        <end position="20"/>
    </location>
</feature>
<dbReference type="InterPro" id="IPR051560">
    <property type="entry name" value="MAM_domain-containing"/>
</dbReference>
<dbReference type="Proteomes" id="UP001283361">
    <property type="component" value="Unassembled WGS sequence"/>
</dbReference>
<dbReference type="EMBL" id="JAWDGP010003637">
    <property type="protein sequence ID" value="KAK3772312.1"/>
    <property type="molecule type" value="Genomic_DNA"/>
</dbReference>
<dbReference type="AlphaFoldDB" id="A0AAE0ZN91"/>
<dbReference type="Pfam" id="PF00629">
    <property type="entry name" value="MAM"/>
    <property type="match status" value="1"/>
</dbReference>
<name>A0AAE0ZN91_9GAST</name>
<dbReference type="PANTHER" id="PTHR23282">
    <property type="entry name" value="APICAL ENDOSOMAL GLYCOPROTEIN PRECURSOR"/>
    <property type="match status" value="1"/>
</dbReference>
<keyword evidence="1" id="KW-0732">Signal</keyword>
<proteinExistence type="predicted"/>
<reference evidence="3" key="1">
    <citation type="journal article" date="2023" name="G3 (Bethesda)">
        <title>A reference genome for the long-term kleptoplast-retaining sea slug Elysia crispata morphotype clarki.</title>
        <authorList>
            <person name="Eastman K.E."/>
            <person name="Pendleton A.L."/>
            <person name="Shaikh M.A."/>
            <person name="Suttiyut T."/>
            <person name="Ogas R."/>
            <person name="Tomko P."/>
            <person name="Gavelis G."/>
            <person name="Widhalm J.R."/>
            <person name="Wisecaver J.H."/>
        </authorList>
    </citation>
    <scope>NUCLEOTIDE SEQUENCE</scope>
    <source>
        <strain evidence="3">ECLA1</strain>
    </source>
</reference>
<dbReference type="Gene3D" id="2.60.120.200">
    <property type="match status" value="1"/>
</dbReference>
<evidence type="ECO:0000313" key="3">
    <source>
        <dbReference type="EMBL" id="KAK3772312.1"/>
    </source>
</evidence>
<evidence type="ECO:0000259" key="2">
    <source>
        <dbReference type="PROSITE" id="PS50060"/>
    </source>
</evidence>
<dbReference type="InterPro" id="IPR000998">
    <property type="entry name" value="MAM_dom"/>
</dbReference>
<organism evidence="3 4">
    <name type="scientific">Elysia crispata</name>
    <name type="common">lettuce slug</name>
    <dbReference type="NCBI Taxonomy" id="231223"/>
    <lineage>
        <taxon>Eukaryota</taxon>
        <taxon>Metazoa</taxon>
        <taxon>Spiralia</taxon>
        <taxon>Lophotrochozoa</taxon>
        <taxon>Mollusca</taxon>
        <taxon>Gastropoda</taxon>
        <taxon>Heterobranchia</taxon>
        <taxon>Euthyneura</taxon>
        <taxon>Panpulmonata</taxon>
        <taxon>Sacoglossa</taxon>
        <taxon>Placobranchoidea</taxon>
        <taxon>Plakobranchidae</taxon>
        <taxon>Elysia</taxon>
    </lineage>
</organism>
<dbReference type="GO" id="GO:0016020">
    <property type="term" value="C:membrane"/>
    <property type="evidence" value="ECO:0007669"/>
    <property type="project" value="InterPro"/>
</dbReference>
<accession>A0AAE0ZN91</accession>
<comment type="caution">
    <text evidence="3">The sequence shown here is derived from an EMBL/GenBank/DDBJ whole genome shotgun (WGS) entry which is preliminary data.</text>
</comment>
<dbReference type="PANTHER" id="PTHR23282:SF142">
    <property type="entry name" value="MAM DOMAIN-CONTAINING PROTEIN"/>
    <property type="match status" value="1"/>
</dbReference>
<feature type="domain" description="MAM" evidence="2">
    <location>
        <begin position="30"/>
        <end position="115"/>
    </location>
</feature>
<feature type="chain" id="PRO_5042086722" description="MAM domain-containing protein" evidence="1">
    <location>
        <begin position="21"/>
        <end position="142"/>
    </location>
</feature>
<dbReference type="SUPFAM" id="SSF49899">
    <property type="entry name" value="Concanavalin A-like lectins/glucanases"/>
    <property type="match status" value="1"/>
</dbReference>
<evidence type="ECO:0000256" key="1">
    <source>
        <dbReference type="SAM" id="SignalP"/>
    </source>
</evidence>
<sequence length="142" mass="15897">MMWRLSICMQLVLLLHCVVGYLNVHTPVEHSCDFEISFCGWFNSDKDNLDWARHQGLTPTRRGGKILTGPLADHTLGNSSGFYLYMETSTHKSGQYSDFISEIDSDIHGARLSFCSDSVRGRLKTVSIVEIIRGDTAEQAAL</sequence>
<keyword evidence="4" id="KW-1185">Reference proteome</keyword>
<dbReference type="PROSITE" id="PS50060">
    <property type="entry name" value="MAM_2"/>
    <property type="match status" value="1"/>
</dbReference>
<dbReference type="InterPro" id="IPR013320">
    <property type="entry name" value="ConA-like_dom_sf"/>
</dbReference>
<evidence type="ECO:0000313" key="4">
    <source>
        <dbReference type="Proteomes" id="UP001283361"/>
    </source>
</evidence>